<evidence type="ECO:0000313" key="1">
    <source>
        <dbReference type="EMBL" id="ACU72261.1"/>
    </source>
</evidence>
<gene>
    <name evidence="1" type="ordered locus">Caci_3354</name>
</gene>
<dbReference type="AlphaFoldDB" id="C7Q7R8"/>
<keyword evidence="2" id="KW-1185">Reference proteome</keyword>
<name>C7Q7R8_CATAD</name>
<organism evidence="1 2">
    <name type="scientific">Catenulispora acidiphila (strain DSM 44928 / JCM 14897 / NBRC 102108 / NRRL B-24433 / ID139908)</name>
    <dbReference type="NCBI Taxonomy" id="479433"/>
    <lineage>
        <taxon>Bacteria</taxon>
        <taxon>Bacillati</taxon>
        <taxon>Actinomycetota</taxon>
        <taxon>Actinomycetes</taxon>
        <taxon>Catenulisporales</taxon>
        <taxon>Catenulisporaceae</taxon>
        <taxon>Catenulispora</taxon>
    </lineage>
</organism>
<reference evidence="1 2" key="1">
    <citation type="journal article" date="2009" name="Stand. Genomic Sci.">
        <title>Complete genome sequence of Catenulispora acidiphila type strain (ID 139908).</title>
        <authorList>
            <person name="Copeland A."/>
            <person name="Lapidus A."/>
            <person name="Glavina Del Rio T."/>
            <person name="Nolan M."/>
            <person name="Lucas S."/>
            <person name="Chen F."/>
            <person name="Tice H."/>
            <person name="Cheng J.F."/>
            <person name="Bruce D."/>
            <person name="Goodwin L."/>
            <person name="Pitluck S."/>
            <person name="Mikhailova N."/>
            <person name="Pati A."/>
            <person name="Ivanova N."/>
            <person name="Mavromatis K."/>
            <person name="Chen A."/>
            <person name="Palaniappan K."/>
            <person name="Chain P."/>
            <person name="Land M."/>
            <person name="Hauser L."/>
            <person name="Chang Y.J."/>
            <person name="Jeffries C.D."/>
            <person name="Chertkov O."/>
            <person name="Brettin T."/>
            <person name="Detter J.C."/>
            <person name="Han C."/>
            <person name="Ali Z."/>
            <person name="Tindall B.J."/>
            <person name="Goker M."/>
            <person name="Bristow J."/>
            <person name="Eisen J.A."/>
            <person name="Markowitz V."/>
            <person name="Hugenholtz P."/>
            <person name="Kyrpides N.C."/>
            <person name="Klenk H.P."/>
        </authorList>
    </citation>
    <scope>NUCLEOTIDE SEQUENCE [LARGE SCALE GENOMIC DNA]</scope>
    <source>
        <strain evidence="2">DSM 44928 / JCM 14897 / NBRC 102108 / NRRL B-24433 / ID139908</strain>
    </source>
</reference>
<dbReference type="OrthoDB" id="583504at2"/>
<evidence type="ECO:0000313" key="2">
    <source>
        <dbReference type="Proteomes" id="UP000000851"/>
    </source>
</evidence>
<dbReference type="EMBL" id="CP001700">
    <property type="protein sequence ID" value="ACU72261.1"/>
    <property type="molecule type" value="Genomic_DNA"/>
</dbReference>
<proteinExistence type="predicted"/>
<dbReference type="Proteomes" id="UP000000851">
    <property type="component" value="Chromosome"/>
</dbReference>
<dbReference type="eggNOG" id="ENOG5032PQ0">
    <property type="taxonomic scope" value="Bacteria"/>
</dbReference>
<dbReference type="KEGG" id="cai:Caci_3354"/>
<dbReference type="RefSeq" id="WP_012787554.1">
    <property type="nucleotide sequence ID" value="NC_013131.1"/>
</dbReference>
<accession>C7Q7R8</accession>
<protein>
    <submittedName>
        <fullName evidence="1">Uncharacterized protein</fullName>
    </submittedName>
</protein>
<sequence length="215" mass="23530">MGLGISVGILCDQARNDPEGYEHYRTAFEQLTSALAPEGVDWHEPQTIHAADDEHDFAAGFPYRYLSHLRRIYTLTLLGEPVTPAASISEAQYESDQEQVADETTMFASHLLCHADDAGYYIPVDFPDPLFLPQEAKIPGGGMVGSTQQLLAELMGFAPAIGIHVDEHGEIQEPQPDDGDGNADADAFEPERYAWSQMYQACRASIASGHAIVFC</sequence>
<dbReference type="InParanoid" id="C7Q7R8"/>
<dbReference type="HOGENOM" id="CLU_1292816_0_0_11"/>